<proteinExistence type="predicted"/>
<dbReference type="Pfam" id="PF25087">
    <property type="entry name" value="GMPPB_C"/>
    <property type="match status" value="1"/>
</dbReference>
<dbReference type="PANTHER" id="PTHR43300:SF4">
    <property type="entry name" value="ACYL-[ACYL-CARRIER-PROTEIN]--UDP-N-ACETYLGLUCOSAMINE O-ACYLTRANSFERASE"/>
    <property type="match status" value="1"/>
</dbReference>
<dbReference type="EMBL" id="LKPO01000016">
    <property type="protein sequence ID" value="OLF92588.1"/>
    <property type="molecule type" value="Genomic_DNA"/>
</dbReference>
<dbReference type="GO" id="GO:0016746">
    <property type="term" value="F:acyltransferase activity"/>
    <property type="evidence" value="ECO:0007669"/>
    <property type="project" value="UniProtKB-KW"/>
</dbReference>
<evidence type="ECO:0000313" key="5">
    <source>
        <dbReference type="Proteomes" id="UP000185604"/>
    </source>
</evidence>
<dbReference type="Gene3D" id="2.160.10.10">
    <property type="entry name" value="Hexapeptide repeat proteins"/>
    <property type="match status" value="2"/>
</dbReference>
<dbReference type="InterPro" id="IPR056729">
    <property type="entry name" value="GMPPB_C"/>
</dbReference>
<evidence type="ECO:0000259" key="3">
    <source>
        <dbReference type="Pfam" id="PF25087"/>
    </source>
</evidence>
<evidence type="ECO:0000256" key="1">
    <source>
        <dbReference type="ARBA" id="ARBA00022679"/>
    </source>
</evidence>
<dbReference type="InterPro" id="IPR001451">
    <property type="entry name" value="Hexapep"/>
</dbReference>
<dbReference type="InterPro" id="IPR018357">
    <property type="entry name" value="Hexapep_transf_CS"/>
</dbReference>
<dbReference type="GO" id="GO:0019877">
    <property type="term" value="P:diaminopimelate biosynthetic process"/>
    <property type="evidence" value="ECO:0007669"/>
    <property type="project" value="UniProtKB-KW"/>
</dbReference>
<dbReference type="PANTHER" id="PTHR43300">
    <property type="entry name" value="ACETYLTRANSFERASE"/>
    <property type="match status" value="1"/>
</dbReference>
<evidence type="ECO:0000313" key="4">
    <source>
        <dbReference type="EMBL" id="OLF92588.1"/>
    </source>
</evidence>
<name>A0A7Z0WX99_9BACI</name>
<sequence length="230" mass="24183">MIHETVKIGKNVVLGEHAVIEENVVIGDNVTIGHHAIIKKDTQIGSGVKIGDLAVLGKAASSNKKMARQPKQAGAPLRIEDDAVVGASTVIYRDVLLEKGVFVGDMASIRENVAIGRESIIGRNAMVENNTKIGKRVTIQTGCYITADMTIEDEVFIGPCCSTSNDKYMGMGNYPYQGPTIKRGAKIGNNATLLPAVVIGEHAVIGAGAVITKDVPAGKTAVGNPGRLLK</sequence>
<feature type="domain" description="Mannose-1-phosphate guanyltransferase C-terminal" evidence="3">
    <location>
        <begin position="78"/>
        <end position="161"/>
    </location>
</feature>
<dbReference type="PROSITE" id="PS00101">
    <property type="entry name" value="HEXAPEP_TRANSFERASES"/>
    <property type="match status" value="2"/>
</dbReference>
<keyword evidence="1 4" id="KW-0808">Transferase</keyword>
<keyword evidence="2" id="KW-0677">Repeat</keyword>
<gene>
    <name evidence="4" type="ORF">B4121_2276</name>
</gene>
<dbReference type="CDD" id="cd03358">
    <property type="entry name" value="LbH_WxcM_N_like"/>
    <property type="match status" value="1"/>
</dbReference>
<dbReference type="Pfam" id="PF00132">
    <property type="entry name" value="Hexapep"/>
    <property type="match status" value="2"/>
</dbReference>
<dbReference type="RefSeq" id="WP_075212998.1">
    <property type="nucleotide sequence ID" value="NZ_AP023088.1"/>
</dbReference>
<dbReference type="GO" id="GO:0009085">
    <property type="term" value="P:lysine biosynthetic process"/>
    <property type="evidence" value="ECO:0007669"/>
    <property type="project" value="UniProtKB-KW"/>
</dbReference>
<dbReference type="Proteomes" id="UP000185604">
    <property type="component" value="Unassembled WGS sequence"/>
</dbReference>
<organism evidence="4 5">
    <name type="scientific">Bacillus paralicheniformis</name>
    <dbReference type="NCBI Taxonomy" id="1648923"/>
    <lineage>
        <taxon>Bacteria</taxon>
        <taxon>Bacillati</taxon>
        <taxon>Bacillota</taxon>
        <taxon>Bacilli</taxon>
        <taxon>Bacillales</taxon>
        <taxon>Bacillaceae</taxon>
        <taxon>Bacillus</taxon>
    </lineage>
</organism>
<comment type="caution">
    <text evidence="4">The sequence shown here is derived from an EMBL/GenBank/DDBJ whole genome shotgun (WGS) entry which is preliminary data.</text>
</comment>
<keyword evidence="4" id="KW-0012">Acyltransferase</keyword>
<accession>A0A7Z0WX99</accession>
<reference evidence="4 5" key="1">
    <citation type="journal article" date="2016" name="Front. Microbiol.">
        <title>High-Level Heat Resistance of Spores of Bacillus amyloliquefaciens and Bacillus licheniformis Results from the Presence of a spoVA Operon in a Tn1546 Transposon.</title>
        <authorList>
            <person name="Berendsen E.M."/>
            <person name="Koning R.A."/>
            <person name="Boekhorst J."/>
            <person name="de Jong A."/>
            <person name="Kuipers O.P."/>
            <person name="Wells-Bennik M.H."/>
        </authorList>
    </citation>
    <scope>NUCLEOTIDE SEQUENCE [LARGE SCALE GENOMIC DNA]</scope>
    <source>
        <strain evidence="4 5">B4121</strain>
    </source>
</reference>
<protein>
    <submittedName>
        <fullName evidence="4">UDP-3-O-(3-hydroxymyristoyl) glucosamine N-acyltransferase</fullName>
    </submittedName>
</protein>
<dbReference type="InterPro" id="IPR011004">
    <property type="entry name" value="Trimer_LpxA-like_sf"/>
</dbReference>
<evidence type="ECO:0000256" key="2">
    <source>
        <dbReference type="ARBA" id="ARBA00022737"/>
    </source>
</evidence>
<dbReference type="InterPro" id="IPR050179">
    <property type="entry name" value="Trans_hexapeptide_repeat"/>
</dbReference>
<dbReference type="AlphaFoldDB" id="A0A7Z0WX99"/>
<dbReference type="SUPFAM" id="SSF51161">
    <property type="entry name" value="Trimeric LpxA-like enzymes"/>
    <property type="match status" value="1"/>
</dbReference>